<keyword evidence="2" id="KW-1185">Reference proteome</keyword>
<comment type="caution">
    <text evidence="1">The sequence shown here is derived from an EMBL/GenBank/DDBJ whole genome shotgun (WGS) entry which is preliminary data.</text>
</comment>
<evidence type="ECO:0000313" key="1">
    <source>
        <dbReference type="EMBL" id="TDD80477.1"/>
    </source>
</evidence>
<proteinExistence type="predicted"/>
<gene>
    <name evidence="1" type="ORF">E1298_25765</name>
</gene>
<dbReference type="RefSeq" id="WP_131897603.1">
    <property type="nucleotide sequence ID" value="NZ_SMKU01000152.1"/>
</dbReference>
<sequence>MTRPPTSDDGKRQLARMTASLYRIRAAATRTFKVVQPTTGHDREHAAIAMAAAVASARKAVACAAAGQYATHESMTAVMRAGMAAAWASRAAEQAGNLSDATAANAAKRASAAAVDKVGDADALGVVANTIETVAVVLTRLDEQGSVGTSWRPGRISRSLLGAAVAVLPRTDRDRYGEEWLSLLSDLPTRRSRARHLMSVLLGAPHLSYALRRPLAHRRRA</sequence>
<dbReference type="AlphaFoldDB" id="A0A4V2YV83"/>
<accession>A0A4V2YV83</accession>
<dbReference type="OrthoDB" id="3483699at2"/>
<evidence type="ECO:0000313" key="2">
    <source>
        <dbReference type="Proteomes" id="UP000294513"/>
    </source>
</evidence>
<name>A0A4V2YV83_9ACTN</name>
<protein>
    <submittedName>
        <fullName evidence="1">Uncharacterized protein</fullName>
    </submittedName>
</protein>
<dbReference type="Proteomes" id="UP000294513">
    <property type="component" value="Unassembled WGS sequence"/>
</dbReference>
<dbReference type="EMBL" id="SMKU01000152">
    <property type="protein sequence ID" value="TDD80477.1"/>
    <property type="molecule type" value="Genomic_DNA"/>
</dbReference>
<reference evidence="1 2" key="1">
    <citation type="submission" date="2019-03" db="EMBL/GenBank/DDBJ databases">
        <title>Draft genome sequences of novel Actinobacteria.</title>
        <authorList>
            <person name="Sahin N."/>
            <person name="Ay H."/>
            <person name="Saygin H."/>
        </authorList>
    </citation>
    <scope>NUCLEOTIDE SEQUENCE [LARGE SCALE GENOMIC DNA]</scope>
    <source>
        <strain evidence="1 2">H3C3</strain>
    </source>
</reference>
<organism evidence="1 2">
    <name type="scientific">Actinomadura rubrisoli</name>
    <dbReference type="NCBI Taxonomy" id="2530368"/>
    <lineage>
        <taxon>Bacteria</taxon>
        <taxon>Bacillati</taxon>
        <taxon>Actinomycetota</taxon>
        <taxon>Actinomycetes</taxon>
        <taxon>Streptosporangiales</taxon>
        <taxon>Thermomonosporaceae</taxon>
        <taxon>Actinomadura</taxon>
    </lineage>
</organism>